<keyword evidence="2" id="KW-0489">Methyltransferase</keyword>
<keyword evidence="3" id="KW-1185">Reference proteome</keyword>
<accession>A0A7X6HBW7</accession>
<evidence type="ECO:0000313" key="2">
    <source>
        <dbReference type="EMBL" id="NKX53298.1"/>
    </source>
</evidence>
<protein>
    <submittedName>
        <fullName evidence="2">Methyltransferase domain-containing protein</fullName>
    </submittedName>
</protein>
<organism evidence="2 3">
    <name type="scientific">Arthrobacter mobilis</name>
    <dbReference type="NCBI Taxonomy" id="2724944"/>
    <lineage>
        <taxon>Bacteria</taxon>
        <taxon>Bacillati</taxon>
        <taxon>Actinomycetota</taxon>
        <taxon>Actinomycetes</taxon>
        <taxon>Micrococcales</taxon>
        <taxon>Micrococcaceae</taxon>
        <taxon>Arthrobacter</taxon>
    </lineage>
</organism>
<dbReference type="CDD" id="cd02440">
    <property type="entry name" value="AdoMet_MTases"/>
    <property type="match status" value="1"/>
</dbReference>
<dbReference type="EMBL" id="JAAZSQ010000001">
    <property type="protein sequence ID" value="NKX53298.1"/>
    <property type="molecule type" value="Genomic_DNA"/>
</dbReference>
<sequence>MAASDTFQLELEAAEFYEEKFVPALFAEWARLLVEEADVRPGQRVLDVACGTGIVARTAAERAGEEMVAGLDLNEAMLSVARRVRPGIRWLQGDAASLPFPDRGFDVVLCQMALMFFPDPVAALGEMRRVADDAGTVAVVVPGRLDDQPAYGPFVQLAVRCAGEQAAELLGTYWACGDAGRLGALTEAAGLRVRSLRPYLATAGYGSPEDFVRVEVEGTPLARQLSARQYALIRAGVRDVLAPYLRPDGSVGVPLQGHILVASPAVGGTG</sequence>
<dbReference type="GO" id="GO:0008757">
    <property type="term" value="F:S-adenosylmethionine-dependent methyltransferase activity"/>
    <property type="evidence" value="ECO:0007669"/>
    <property type="project" value="InterPro"/>
</dbReference>
<name>A0A7X6HBW7_9MICC</name>
<dbReference type="SUPFAM" id="SSF53335">
    <property type="entry name" value="S-adenosyl-L-methionine-dependent methyltransferases"/>
    <property type="match status" value="1"/>
</dbReference>
<dbReference type="Proteomes" id="UP000544090">
    <property type="component" value="Unassembled WGS sequence"/>
</dbReference>
<dbReference type="AlphaFoldDB" id="A0A7X6HBW7"/>
<dbReference type="PANTHER" id="PTHR43591">
    <property type="entry name" value="METHYLTRANSFERASE"/>
    <property type="match status" value="1"/>
</dbReference>
<feature type="domain" description="Methyltransferase type 11" evidence="1">
    <location>
        <begin position="46"/>
        <end position="138"/>
    </location>
</feature>
<proteinExistence type="predicted"/>
<dbReference type="GO" id="GO:0032259">
    <property type="term" value="P:methylation"/>
    <property type="evidence" value="ECO:0007669"/>
    <property type="project" value="UniProtKB-KW"/>
</dbReference>
<dbReference type="InterPro" id="IPR013216">
    <property type="entry name" value="Methyltransf_11"/>
</dbReference>
<dbReference type="Gene3D" id="3.40.50.150">
    <property type="entry name" value="Vaccinia Virus protein VP39"/>
    <property type="match status" value="1"/>
</dbReference>
<dbReference type="RefSeq" id="WP_168484620.1">
    <property type="nucleotide sequence ID" value="NZ_JAAZSQ010000001.1"/>
</dbReference>
<keyword evidence="2" id="KW-0808">Transferase</keyword>
<evidence type="ECO:0000313" key="3">
    <source>
        <dbReference type="Proteomes" id="UP000544090"/>
    </source>
</evidence>
<dbReference type="PANTHER" id="PTHR43591:SF24">
    <property type="entry name" value="2-METHOXY-6-POLYPRENYL-1,4-BENZOQUINOL METHYLASE, MITOCHONDRIAL"/>
    <property type="match status" value="1"/>
</dbReference>
<evidence type="ECO:0000259" key="1">
    <source>
        <dbReference type="Pfam" id="PF08241"/>
    </source>
</evidence>
<gene>
    <name evidence="2" type="ORF">HGG74_01845</name>
</gene>
<comment type="caution">
    <text evidence="2">The sequence shown here is derived from an EMBL/GenBank/DDBJ whole genome shotgun (WGS) entry which is preliminary data.</text>
</comment>
<reference evidence="2 3" key="1">
    <citation type="submission" date="2020-04" db="EMBL/GenBank/DDBJ databases">
        <title>Arthrobacter sp. nov.</title>
        <authorList>
            <person name="Liu S."/>
        </authorList>
    </citation>
    <scope>NUCLEOTIDE SEQUENCE [LARGE SCALE GENOMIC DNA]</scope>
    <source>
        <strain evidence="2 3">E918</strain>
    </source>
</reference>
<dbReference type="Pfam" id="PF08241">
    <property type="entry name" value="Methyltransf_11"/>
    <property type="match status" value="1"/>
</dbReference>
<dbReference type="InterPro" id="IPR029063">
    <property type="entry name" value="SAM-dependent_MTases_sf"/>
</dbReference>